<accession>A0ABR9WJ20</accession>
<evidence type="ECO:0000313" key="3">
    <source>
        <dbReference type="Proteomes" id="UP000634134"/>
    </source>
</evidence>
<sequence length="460" mass="50058">MKKILFTFLALTAVATSCKDKFDEYGVNPNDPETVTAASLLTGAEVSTFAAYGGQLGRVTSMLVQQTAGTSEGSQTQAFANYTITEADVVNEWANLYNGSLNNSLTLINDYGAENPYYAGMAKIITALNLGVATDLWGDVPYTEAIKALSGNFNPKYDKQEDVIKSIQTLLDEAITALSSAPTANKFIPGSDDLIFGGDTKNWINAAYIIKARYANRLSQSDPSGSATKALEYLAKVDPTLPDMNAVFFNTGNTYNQWYDYYNNRTNYLKMGKFFVDYLVTTADPRLPFFATKDEDGNYSGTPADDQDQTTTSDPGPGIASADSPIGLATYAEAKFIEAEAQLRLGKTADAATAFNEAVEASVERVTGNAISAAFKTSTASETAATLTLEKLIMQKYVALFTQIEPYNDFRRTGFPKLTANPNSSKQQIPVRLPTSQDERVNNPNATVVDDIYTPVWWDK</sequence>
<keyword evidence="3" id="KW-1185">Reference proteome</keyword>
<protein>
    <submittedName>
        <fullName evidence="2">SusD/RagB family nutrient-binding outer membrane lipoprotein</fullName>
    </submittedName>
</protein>
<evidence type="ECO:0000256" key="1">
    <source>
        <dbReference type="SAM" id="MobiDB-lite"/>
    </source>
</evidence>
<dbReference type="Proteomes" id="UP000634134">
    <property type="component" value="Unassembled WGS sequence"/>
</dbReference>
<proteinExistence type="predicted"/>
<dbReference type="EMBL" id="JACYGY010000001">
    <property type="protein sequence ID" value="MBE9464881.1"/>
    <property type="molecule type" value="Genomic_DNA"/>
</dbReference>
<keyword evidence="2" id="KW-0449">Lipoprotein</keyword>
<feature type="region of interest" description="Disordered" evidence="1">
    <location>
        <begin position="292"/>
        <end position="319"/>
    </location>
</feature>
<name>A0ABR9WJ20_9BACT</name>
<dbReference type="Pfam" id="PF12771">
    <property type="entry name" value="SusD-like_2"/>
    <property type="match status" value="1"/>
</dbReference>
<dbReference type="InterPro" id="IPR011990">
    <property type="entry name" value="TPR-like_helical_dom_sf"/>
</dbReference>
<dbReference type="PROSITE" id="PS51257">
    <property type="entry name" value="PROKAR_LIPOPROTEIN"/>
    <property type="match status" value="1"/>
</dbReference>
<organism evidence="2 3">
    <name type="scientific">Dyadobacter subterraneus</name>
    <dbReference type="NCBI Taxonomy" id="2773304"/>
    <lineage>
        <taxon>Bacteria</taxon>
        <taxon>Pseudomonadati</taxon>
        <taxon>Bacteroidota</taxon>
        <taxon>Cytophagia</taxon>
        <taxon>Cytophagales</taxon>
        <taxon>Spirosomataceae</taxon>
        <taxon>Dyadobacter</taxon>
    </lineage>
</organism>
<dbReference type="Gene3D" id="1.25.40.390">
    <property type="match status" value="1"/>
</dbReference>
<dbReference type="SUPFAM" id="SSF48452">
    <property type="entry name" value="TPR-like"/>
    <property type="match status" value="1"/>
</dbReference>
<comment type="caution">
    <text evidence="2">The sequence shown here is derived from an EMBL/GenBank/DDBJ whole genome shotgun (WGS) entry which is preliminary data.</text>
</comment>
<reference evidence="3" key="1">
    <citation type="submission" date="2023-07" db="EMBL/GenBank/DDBJ databases">
        <title>Dyadobacter sp. nov 'subterranea' isolated from contaminted grondwater.</title>
        <authorList>
            <person name="Szabo I."/>
            <person name="Al-Omari J."/>
            <person name="Szerdahelyi S.G."/>
            <person name="Rado J."/>
        </authorList>
    </citation>
    <scope>NUCLEOTIDE SEQUENCE [LARGE SCALE GENOMIC DNA]</scope>
    <source>
        <strain evidence="3">UP-52</strain>
    </source>
</reference>
<dbReference type="RefSeq" id="WP_194122906.1">
    <property type="nucleotide sequence ID" value="NZ_JACYGY010000001.1"/>
</dbReference>
<dbReference type="InterPro" id="IPR041662">
    <property type="entry name" value="SusD-like_2"/>
</dbReference>
<evidence type="ECO:0000313" key="2">
    <source>
        <dbReference type="EMBL" id="MBE9464881.1"/>
    </source>
</evidence>
<gene>
    <name evidence="2" type="ORF">IEE83_23605</name>
</gene>